<evidence type="ECO:0000313" key="5">
    <source>
        <dbReference type="EMBL" id="GGY04890.1"/>
    </source>
</evidence>
<dbReference type="PANTHER" id="PTHR47690:SF1">
    <property type="entry name" value="GLUCOKINASE"/>
    <property type="match status" value="1"/>
</dbReference>
<evidence type="ECO:0000256" key="2">
    <source>
        <dbReference type="ARBA" id="ARBA00022777"/>
    </source>
</evidence>
<protein>
    <recommendedName>
        <fullName evidence="3">Glucokinase</fullName>
        <ecNumber evidence="3">2.7.1.2</ecNumber>
    </recommendedName>
    <alternativeName>
        <fullName evidence="3">Glucose kinase</fullName>
    </alternativeName>
</protein>
<keyword evidence="3" id="KW-0547">Nucleotide-binding</keyword>
<dbReference type="EC" id="2.7.1.2" evidence="3"/>
<dbReference type="Pfam" id="PF02685">
    <property type="entry name" value="Glucokinase"/>
    <property type="match status" value="1"/>
</dbReference>
<dbReference type="GO" id="GO:0004340">
    <property type="term" value="F:glucokinase activity"/>
    <property type="evidence" value="ECO:0007669"/>
    <property type="project" value="UniProtKB-UniRule"/>
</dbReference>
<organism evidence="5 6">
    <name type="scientific">Paludibacterium paludis</name>
    <dbReference type="NCBI Taxonomy" id="1225769"/>
    <lineage>
        <taxon>Bacteria</taxon>
        <taxon>Pseudomonadati</taxon>
        <taxon>Pseudomonadota</taxon>
        <taxon>Betaproteobacteria</taxon>
        <taxon>Neisseriales</taxon>
        <taxon>Chromobacteriaceae</taxon>
        <taxon>Paludibacterium</taxon>
    </lineage>
</organism>
<dbReference type="InterPro" id="IPR050201">
    <property type="entry name" value="Bacterial_glucokinase"/>
</dbReference>
<gene>
    <name evidence="3 5" type="primary">glk</name>
    <name evidence="5" type="ORF">GCM10011289_04290</name>
</gene>
<dbReference type="Gene3D" id="3.40.367.20">
    <property type="match status" value="1"/>
</dbReference>
<evidence type="ECO:0000313" key="6">
    <source>
        <dbReference type="Proteomes" id="UP000645257"/>
    </source>
</evidence>
<dbReference type="GO" id="GO:0005829">
    <property type="term" value="C:cytosol"/>
    <property type="evidence" value="ECO:0007669"/>
    <property type="project" value="TreeGrafter"/>
</dbReference>
<dbReference type="Proteomes" id="UP000645257">
    <property type="component" value="Unassembled WGS sequence"/>
</dbReference>
<reference evidence="5" key="1">
    <citation type="journal article" date="2014" name="Int. J. Syst. Evol. Microbiol.">
        <title>Complete genome sequence of Corynebacterium casei LMG S-19264T (=DSM 44701T), isolated from a smear-ripened cheese.</title>
        <authorList>
            <consortium name="US DOE Joint Genome Institute (JGI-PGF)"/>
            <person name="Walter F."/>
            <person name="Albersmeier A."/>
            <person name="Kalinowski J."/>
            <person name="Ruckert C."/>
        </authorList>
    </citation>
    <scope>NUCLEOTIDE SEQUENCE</scope>
    <source>
        <strain evidence="5">KCTC 32182</strain>
    </source>
</reference>
<dbReference type="EMBL" id="BMYX01000001">
    <property type="protein sequence ID" value="GGY04890.1"/>
    <property type="molecule type" value="Genomic_DNA"/>
</dbReference>
<sequence length="329" mass="33477">MRKADAAGARLVADIGGTHARFALSVAPGVLDRVQVLSCADHPSLEAAVRAYLAGEDMPRVEHAAIGIATAVLGDAVAMTNHHWAFSIEATRRALGLSTLLVINDFTALALALPHLGGDSLVQVGGGEPVPGAPVALIGPGTGLGVSALIPHAGGHAPIAGEGGHAAFAPCDEREIAVWRHARERFGRVSVERLLSGSGLSVIHRALCERAGEHAADALEASAIVGRALDGGCERSAETLEVFLGMLGTAAANLALTFGAQGGVYVGGGIVPRLLGVIGASPFRARFEDAGRFAGYLASIPVFVITGRHPALTGAAAALGAHLENRHYA</sequence>
<evidence type="ECO:0000256" key="4">
    <source>
        <dbReference type="RuleBase" id="RU004046"/>
    </source>
</evidence>
<dbReference type="HAMAP" id="MF_00524">
    <property type="entry name" value="Glucokinase"/>
    <property type="match status" value="1"/>
</dbReference>
<reference evidence="5" key="2">
    <citation type="submission" date="2020-09" db="EMBL/GenBank/DDBJ databases">
        <authorList>
            <person name="Sun Q."/>
            <person name="Kim S."/>
        </authorList>
    </citation>
    <scope>NUCLEOTIDE SEQUENCE</scope>
    <source>
        <strain evidence="5">KCTC 32182</strain>
    </source>
</reference>
<evidence type="ECO:0000256" key="1">
    <source>
        <dbReference type="ARBA" id="ARBA00022679"/>
    </source>
</evidence>
<keyword evidence="2 3" id="KW-0418">Kinase</keyword>
<dbReference type="GO" id="GO:0005536">
    <property type="term" value="F:D-glucose binding"/>
    <property type="evidence" value="ECO:0007669"/>
    <property type="project" value="InterPro"/>
</dbReference>
<comment type="subcellular location">
    <subcellularLocation>
        <location evidence="3">Cytoplasm</location>
    </subcellularLocation>
</comment>
<comment type="caution">
    <text evidence="5">The sequence shown here is derived from an EMBL/GenBank/DDBJ whole genome shotgun (WGS) entry which is preliminary data.</text>
</comment>
<keyword evidence="3" id="KW-0963">Cytoplasm</keyword>
<dbReference type="NCBIfam" id="NF001416">
    <property type="entry name" value="PRK00292.1-3"/>
    <property type="match status" value="1"/>
</dbReference>
<proteinExistence type="inferred from homology"/>
<dbReference type="NCBIfam" id="TIGR00749">
    <property type="entry name" value="glk"/>
    <property type="match status" value="1"/>
</dbReference>
<keyword evidence="6" id="KW-1185">Reference proteome</keyword>
<accession>A0A918NYR3</accession>
<keyword evidence="3" id="KW-0067">ATP-binding</keyword>
<dbReference type="InterPro" id="IPR043129">
    <property type="entry name" value="ATPase_NBD"/>
</dbReference>
<dbReference type="PANTHER" id="PTHR47690">
    <property type="entry name" value="GLUCOKINASE"/>
    <property type="match status" value="1"/>
</dbReference>
<dbReference type="GO" id="GO:0006096">
    <property type="term" value="P:glycolytic process"/>
    <property type="evidence" value="ECO:0007669"/>
    <property type="project" value="UniProtKB-UniRule"/>
</dbReference>
<comment type="similarity">
    <text evidence="3 4">Belongs to the bacterial glucokinase family.</text>
</comment>
<keyword evidence="3" id="KW-0324">Glycolysis</keyword>
<dbReference type="Gene3D" id="3.30.420.40">
    <property type="match status" value="1"/>
</dbReference>
<dbReference type="RefSeq" id="WP_189530630.1">
    <property type="nucleotide sequence ID" value="NZ_BMYX01000001.1"/>
</dbReference>
<name>A0A918NYR3_9NEIS</name>
<evidence type="ECO:0000256" key="3">
    <source>
        <dbReference type="HAMAP-Rule" id="MF_00524"/>
    </source>
</evidence>
<dbReference type="CDD" id="cd24008">
    <property type="entry name" value="ASKHA_NBD_GLK"/>
    <property type="match status" value="1"/>
</dbReference>
<feature type="binding site" evidence="3">
    <location>
        <begin position="13"/>
        <end position="18"/>
    </location>
    <ligand>
        <name>ATP</name>
        <dbReference type="ChEBI" id="CHEBI:30616"/>
    </ligand>
</feature>
<comment type="catalytic activity">
    <reaction evidence="3">
        <text>D-glucose + ATP = D-glucose 6-phosphate + ADP + H(+)</text>
        <dbReference type="Rhea" id="RHEA:17825"/>
        <dbReference type="ChEBI" id="CHEBI:4167"/>
        <dbReference type="ChEBI" id="CHEBI:15378"/>
        <dbReference type="ChEBI" id="CHEBI:30616"/>
        <dbReference type="ChEBI" id="CHEBI:61548"/>
        <dbReference type="ChEBI" id="CHEBI:456216"/>
        <dbReference type="EC" id="2.7.1.2"/>
    </reaction>
</comment>
<dbReference type="GO" id="GO:0005524">
    <property type="term" value="F:ATP binding"/>
    <property type="evidence" value="ECO:0007669"/>
    <property type="project" value="UniProtKB-UniRule"/>
</dbReference>
<dbReference type="InterPro" id="IPR003836">
    <property type="entry name" value="Glucokinase"/>
</dbReference>
<keyword evidence="1 3" id="KW-0808">Transferase</keyword>
<dbReference type="AlphaFoldDB" id="A0A918NYR3"/>
<dbReference type="SUPFAM" id="SSF53067">
    <property type="entry name" value="Actin-like ATPase domain"/>
    <property type="match status" value="1"/>
</dbReference>